<evidence type="ECO:0000256" key="5">
    <source>
        <dbReference type="ARBA" id="ARBA00022801"/>
    </source>
</evidence>
<dbReference type="InterPro" id="IPR043502">
    <property type="entry name" value="DNA/RNA_pol_sf"/>
</dbReference>
<dbReference type="Gene3D" id="3.30.70.270">
    <property type="match status" value="1"/>
</dbReference>
<evidence type="ECO:0000259" key="7">
    <source>
        <dbReference type="Pfam" id="PF06817"/>
    </source>
</evidence>
<keyword evidence="2" id="KW-0548">Nucleotidyltransferase</keyword>
<feature type="domain" description="Reverse transcriptase thumb" evidence="7">
    <location>
        <begin position="15"/>
        <end position="61"/>
    </location>
</feature>
<dbReference type="InterPro" id="IPR010661">
    <property type="entry name" value="RVT_thumb"/>
</dbReference>
<protein>
    <submittedName>
        <fullName evidence="8">POK18 protein</fullName>
    </submittedName>
</protein>
<evidence type="ECO:0000313" key="9">
    <source>
        <dbReference type="Proteomes" id="UP000558509"/>
    </source>
</evidence>
<evidence type="ECO:0000256" key="2">
    <source>
        <dbReference type="ARBA" id="ARBA00022695"/>
    </source>
</evidence>
<dbReference type="GO" id="GO:0035613">
    <property type="term" value="F:RNA stem-loop binding"/>
    <property type="evidence" value="ECO:0007669"/>
    <property type="project" value="TreeGrafter"/>
</dbReference>
<dbReference type="GO" id="GO:0004519">
    <property type="term" value="F:endonuclease activity"/>
    <property type="evidence" value="ECO:0007669"/>
    <property type="project" value="UniProtKB-KW"/>
</dbReference>
<evidence type="ECO:0000256" key="4">
    <source>
        <dbReference type="ARBA" id="ARBA00022759"/>
    </source>
</evidence>
<evidence type="ECO:0000256" key="1">
    <source>
        <dbReference type="ARBA" id="ARBA00022679"/>
    </source>
</evidence>
<dbReference type="Proteomes" id="UP000558509">
    <property type="component" value="Unassembled WGS sequence"/>
</dbReference>
<keyword evidence="3" id="KW-0540">Nuclease</keyword>
<accession>A0A7K7YM92</accession>
<evidence type="ECO:0000256" key="6">
    <source>
        <dbReference type="ARBA" id="ARBA00022918"/>
    </source>
</evidence>
<evidence type="ECO:0000256" key="3">
    <source>
        <dbReference type="ARBA" id="ARBA00022722"/>
    </source>
</evidence>
<dbReference type="PANTHER" id="PTHR41694">
    <property type="entry name" value="ENDOGENOUS RETROVIRUS GROUP K MEMBER POL PROTEIN"/>
    <property type="match status" value="1"/>
</dbReference>
<dbReference type="Pfam" id="PF06817">
    <property type="entry name" value="RVT_thumb"/>
    <property type="match status" value="1"/>
</dbReference>
<comment type="caution">
    <text evidence="8">The sequence shown here is derived from an EMBL/GenBank/DDBJ whole genome shotgun (WGS) entry which is preliminary data.</text>
</comment>
<keyword evidence="5" id="KW-0378">Hydrolase</keyword>
<dbReference type="GO" id="GO:0016787">
    <property type="term" value="F:hydrolase activity"/>
    <property type="evidence" value="ECO:0007669"/>
    <property type="project" value="UniProtKB-KW"/>
</dbReference>
<reference evidence="8 9" key="1">
    <citation type="submission" date="2019-09" db="EMBL/GenBank/DDBJ databases">
        <title>Bird 10,000 Genomes (B10K) Project - Family phase.</title>
        <authorList>
            <person name="Zhang G."/>
        </authorList>
    </citation>
    <scope>NUCLEOTIDE SEQUENCE [LARGE SCALE GENOMIC DNA]</scope>
    <source>
        <strain evidence="8">B10K-DU-001-68</strain>
        <tissue evidence="8">Muscle</tissue>
    </source>
</reference>
<keyword evidence="6" id="KW-0695">RNA-directed DNA polymerase</keyword>
<gene>
    <name evidence="8" type="primary">Ervk18_4</name>
    <name evidence="8" type="ORF">THRLUD_R15335</name>
</gene>
<dbReference type="SUPFAM" id="SSF56672">
    <property type="entry name" value="DNA/RNA polymerases"/>
    <property type="match status" value="1"/>
</dbReference>
<keyword evidence="1" id="KW-0808">Transferase</keyword>
<dbReference type="EMBL" id="VZTB01010704">
    <property type="protein sequence ID" value="NXA79092.1"/>
    <property type="molecule type" value="Genomic_DNA"/>
</dbReference>
<feature type="non-terminal residue" evidence="8">
    <location>
        <position position="1"/>
    </location>
</feature>
<keyword evidence="4" id="KW-0255">Endonuclease</keyword>
<dbReference type="AlphaFoldDB" id="A0A7K7YM92"/>
<dbReference type="PANTHER" id="PTHR41694:SF3">
    <property type="entry name" value="RNA-DIRECTED DNA POLYMERASE-RELATED"/>
    <property type="match status" value="1"/>
</dbReference>
<dbReference type="GO" id="GO:0003964">
    <property type="term" value="F:RNA-directed DNA polymerase activity"/>
    <property type="evidence" value="ECO:0007669"/>
    <property type="project" value="UniProtKB-KW"/>
</dbReference>
<keyword evidence="9" id="KW-1185">Reference proteome</keyword>
<proteinExistence type="predicted"/>
<sequence length="66" mass="7696">WKYLGWQITESSIRPQKLSIKTDLKTLHDTQKLMGDLQWLRPVVEITNEELEILRPLLKGTDPALP</sequence>
<name>A0A7K7YM92_THRLU</name>
<organism evidence="8 9">
    <name type="scientific">Thryothorus ludovicianus</name>
    <name type="common">Carolina wren</name>
    <name type="synonym">Sylvia ludoviciana</name>
    <dbReference type="NCBI Taxonomy" id="74200"/>
    <lineage>
        <taxon>Eukaryota</taxon>
        <taxon>Metazoa</taxon>
        <taxon>Chordata</taxon>
        <taxon>Craniata</taxon>
        <taxon>Vertebrata</taxon>
        <taxon>Euteleostomi</taxon>
        <taxon>Archelosauria</taxon>
        <taxon>Archosauria</taxon>
        <taxon>Dinosauria</taxon>
        <taxon>Saurischia</taxon>
        <taxon>Theropoda</taxon>
        <taxon>Coelurosauria</taxon>
        <taxon>Aves</taxon>
        <taxon>Neognathae</taxon>
        <taxon>Neoaves</taxon>
        <taxon>Telluraves</taxon>
        <taxon>Australaves</taxon>
        <taxon>Passeriformes</taxon>
        <taxon>Certhiidae</taxon>
        <taxon>Troglodytinae</taxon>
        <taxon>Thryothorus</taxon>
    </lineage>
</organism>
<evidence type="ECO:0000313" key="8">
    <source>
        <dbReference type="EMBL" id="NXA79092.1"/>
    </source>
</evidence>
<feature type="non-terminal residue" evidence="8">
    <location>
        <position position="66"/>
    </location>
</feature>
<dbReference type="InterPro" id="IPR043128">
    <property type="entry name" value="Rev_trsase/Diguanyl_cyclase"/>
</dbReference>